<dbReference type="EMBL" id="ML210172">
    <property type="protein sequence ID" value="TFK26730.1"/>
    <property type="molecule type" value="Genomic_DNA"/>
</dbReference>
<dbReference type="InterPro" id="IPR023674">
    <property type="entry name" value="Ribosomal_uL1-like"/>
</dbReference>
<dbReference type="PANTHER" id="PTHR36427:SF3">
    <property type="entry name" value="LARGE RIBOSOMAL SUBUNIT PROTEIN UL1M"/>
    <property type="match status" value="1"/>
</dbReference>
<dbReference type="SUPFAM" id="SSF56808">
    <property type="entry name" value="Ribosomal protein L1"/>
    <property type="match status" value="1"/>
</dbReference>
<dbReference type="STRING" id="230819.A0A5C3L1X2"/>
<dbReference type="AlphaFoldDB" id="A0A5C3L1X2"/>
<dbReference type="GO" id="GO:0006412">
    <property type="term" value="P:translation"/>
    <property type="evidence" value="ECO:0007669"/>
    <property type="project" value="InterPro"/>
</dbReference>
<dbReference type="InterPro" id="IPR016095">
    <property type="entry name" value="Ribosomal_uL1_3-a/b-sand"/>
</dbReference>
<dbReference type="InterPro" id="IPR002143">
    <property type="entry name" value="Ribosomal_uL1"/>
</dbReference>
<dbReference type="Proteomes" id="UP000307440">
    <property type="component" value="Unassembled WGS sequence"/>
</dbReference>
<gene>
    <name evidence="5" type="ORF">FA15DRAFT_615418</name>
</gene>
<dbReference type="Pfam" id="PF00687">
    <property type="entry name" value="Ribosomal_L1"/>
    <property type="match status" value="1"/>
</dbReference>
<dbReference type="GO" id="GO:0003735">
    <property type="term" value="F:structural constituent of ribosome"/>
    <property type="evidence" value="ECO:0007669"/>
    <property type="project" value="InterPro"/>
</dbReference>
<dbReference type="Gene3D" id="3.30.190.20">
    <property type="match status" value="1"/>
</dbReference>
<keyword evidence="3" id="KW-0687">Ribonucleoprotein</keyword>
<reference evidence="5 6" key="1">
    <citation type="journal article" date="2019" name="Nat. Ecol. Evol.">
        <title>Megaphylogeny resolves global patterns of mushroom evolution.</title>
        <authorList>
            <person name="Varga T."/>
            <person name="Krizsan K."/>
            <person name="Foldi C."/>
            <person name="Dima B."/>
            <person name="Sanchez-Garcia M."/>
            <person name="Sanchez-Ramirez S."/>
            <person name="Szollosi G.J."/>
            <person name="Szarkandi J.G."/>
            <person name="Papp V."/>
            <person name="Albert L."/>
            <person name="Andreopoulos W."/>
            <person name="Angelini C."/>
            <person name="Antonin V."/>
            <person name="Barry K.W."/>
            <person name="Bougher N.L."/>
            <person name="Buchanan P."/>
            <person name="Buyck B."/>
            <person name="Bense V."/>
            <person name="Catcheside P."/>
            <person name="Chovatia M."/>
            <person name="Cooper J."/>
            <person name="Damon W."/>
            <person name="Desjardin D."/>
            <person name="Finy P."/>
            <person name="Geml J."/>
            <person name="Haridas S."/>
            <person name="Hughes K."/>
            <person name="Justo A."/>
            <person name="Karasinski D."/>
            <person name="Kautmanova I."/>
            <person name="Kiss B."/>
            <person name="Kocsube S."/>
            <person name="Kotiranta H."/>
            <person name="LaButti K.M."/>
            <person name="Lechner B.E."/>
            <person name="Liimatainen K."/>
            <person name="Lipzen A."/>
            <person name="Lukacs Z."/>
            <person name="Mihaltcheva S."/>
            <person name="Morgado L.N."/>
            <person name="Niskanen T."/>
            <person name="Noordeloos M.E."/>
            <person name="Ohm R.A."/>
            <person name="Ortiz-Santana B."/>
            <person name="Ovrebo C."/>
            <person name="Racz N."/>
            <person name="Riley R."/>
            <person name="Savchenko A."/>
            <person name="Shiryaev A."/>
            <person name="Soop K."/>
            <person name="Spirin V."/>
            <person name="Szebenyi C."/>
            <person name="Tomsovsky M."/>
            <person name="Tulloss R.E."/>
            <person name="Uehling J."/>
            <person name="Grigoriev I.V."/>
            <person name="Vagvolgyi C."/>
            <person name="Papp T."/>
            <person name="Martin F.M."/>
            <person name="Miettinen O."/>
            <person name="Hibbett D.S."/>
            <person name="Nagy L.G."/>
        </authorList>
    </citation>
    <scope>NUCLEOTIDE SEQUENCE [LARGE SCALE GENOMIC DNA]</scope>
    <source>
        <strain evidence="5 6">CBS 121175</strain>
    </source>
</reference>
<evidence type="ECO:0000313" key="6">
    <source>
        <dbReference type="Proteomes" id="UP000307440"/>
    </source>
</evidence>
<protein>
    <submittedName>
        <fullName evidence="5">50S ribosomal protein L1</fullName>
    </submittedName>
</protein>
<dbReference type="Gene3D" id="3.40.50.790">
    <property type="match status" value="1"/>
</dbReference>
<evidence type="ECO:0000256" key="2">
    <source>
        <dbReference type="ARBA" id="ARBA00022980"/>
    </source>
</evidence>
<dbReference type="PANTHER" id="PTHR36427">
    <property type="entry name" value="54S RIBOSOMAL PROTEIN L1, MITOCHONDRIAL"/>
    <property type="match status" value="1"/>
</dbReference>
<proteinExistence type="inferred from homology"/>
<name>A0A5C3L1X2_COPMA</name>
<dbReference type="OrthoDB" id="1747252at2759"/>
<dbReference type="CDD" id="cd00403">
    <property type="entry name" value="Ribosomal_L1"/>
    <property type="match status" value="1"/>
</dbReference>
<dbReference type="GO" id="GO:0003723">
    <property type="term" value="F:RNA binding"/>
    <property type="evidence" value="ECO:0007669"/>
    <property type="project" value="InterPro"/>
</dbReference>
<organism evidence="5 6">
    <name type="scientific">Coprinopsis marcescibilis</name>
    <name type="common">Agaric fungus</name>
    <name type="synonym">Psathyrella marcescibilis</name>
    <dbReference type="NCBI Taxonomy" id="230819"/>
    <lineage>
        <taxon>Eukaryota</taxon>
        <taxon>Fungi</taxon>
        <taxon>Dikarya</taxon>
        <taxon>Basidiomycota</taxon>
        <taxon>Agaricomycotina</taxon>
        <taxon>Agaricomycetes</taxon>
        <taxon>Agaricomycetidae</taxon>
        <taxon>Agaricales</taxon>
        <taxon>Agaricineae</taxon>
        <taxon>Psathyrellaceae</taxon>
        <taxon>Coprinopsis</taxon>
    </lineage>
</organism>
<comment type="similarity">
    <text evidence="1">Belongs to the universal ribosomal protein uL1 family.</text>
</comment>
<evidence type="ECO:0000313" key="5">
    <source>
        <dbReference type="EMBL" id="TFK26730.1"/>
    </source>
</evidence>
<dbReference type="GO" id="GO:0005762">
    <property type="term" value="C:mitochondrial large ribosomal subunit"/>
    <property type="evidence" value="ECO:0007669"/>
    <property type="project" value="TreeGrafter"/>
</dbReference>
<evidence type="ECO:0000256" key="1">
    <source>
        <dbReference type="ARBA" id="ARBA00010531"/>
    </source>
</evidence>
<accession>A0A5C3L1X2</accession>
<evidence type="ECO:0000256" key="4">
    <source>
        <dbReference type="SAM" id="MobiDB-lite"/>
    </source>
</evidence>
<evidence type="ECO:0000256" key="3">
    <source>
        <dbReference type="ARBA" id="ARBA00023274"/>
    </source>
</evidence>
<feature type="region of interest" description="Disordered" evidence="4">
    <location>
        <begin position="248"/>
        <end position="267"/>
    </location>
</feature>
<keyword evidence="2 5" id="KW-0689">Ribosomal protein</keyword>
<dbReference type="PIRSF" id="PIRSF002155">
    <property type="entry name" value="Ribosomal_L1"/>
    <property type="match status" value="1"/>
</dbReference>
<keyword evidence="6" id="KW-1185">Reference proteome</keyword>
<dbReference type="FunFam" id="3.40.50.790:FF:000001">
    <property type="entry name" value="50S ribosomal protein L1"/>
    <property type="match status" value="1"/>
</dbReference>
<sequence>MLTSIFRHCPRRADLLTWRQFSTTPAVQLRRDPKAQIRVPSKKAMAAKLKRKAAIAAKLDGKSEKLPLLDAINVLRAVEVTSPNSIYELLVKTEVGNGLAVPKGRVSLPRQAKASADEKLVVFAEGKLAEEAKKAGADVVGGLELIEQILSNKLRPTTVLCTPGLIKAITPRLGRFLGPLGLMPSERRGTVTEDVASYIKRLHGTSEWRADKSGTIRVPIGVLHFPVDDVVKNIKHFMISVKKATGNLRDEKDRQRTKGTGPKPVTPIKKVMISSRQGPGIRIADI</sequence>
<dbReference type="InterPro" id="IPR028364">
    <property type="entry name" value="Ribosomal_uL1/biogenesis"/>
</dbReference>